<name>A0ACB7SF50_HYAAI</name>
<dbReference type="EMBL" id="CM023484">
    <property type="protein sequence ID" value="KAH6932404.1"/>
    <property type="molecule type" value="Genomic_DNA"/>
</dbReference>
<evidence type="ECO:0000313" key="1">
    <source>
        <dbReference type="EMBL" id="KAH6932404.1"/>
    </source>
</evidence>
<dbReference type="Proteomes" id="UP000821845">
    <property type="component" value="Chromosome 4"/>
</dbReference>
<sequence length="678" mass="73285">MAILAAGSLFLVCTMWISSPTPARAVCRPEYRKRPTHTACQHPAPWCKVNVSGVEAAERALILKLHNDYRSQVAQGRLPGFPPAADMQELMWDDEMADVAQAHASLCVPPGGPLSHDKLEDRFTTRFDSTGQNLGLQFSSDPVAGPDWKPVVEGWFNEYVDYPVNLVAGFPRRPTPKATGHFTQVVWAKSRYVGCGYAYYVAAGTPLPHMRKYTCNYYDVGNVVTRPVYQSGATCSACPPSTQCDRSTGLCDCQSSQSPHCAGGSSSKQGTSWLWWILTVAVVVFVLGMVGAAAFILRQKYLARSSSAPSDLTAVPQSRCTSELRQSRPTHTLCKPPNHGCNIRNSGVSAADRALILMLHNDYRSRVAQGRLPGFATAADMFKMRWDDDMADVAQAHSNQCTEPGHAVDHDNQLDRSTARFHLTGQNLAWAGRYHSPPTPNWTFVVDSWFSEYQYYSPQDVREFNPYTPQQTKHFTQIIWAKTSYVGCGYVNYSFADPSATPPYMEMYTCNYAPTGNVVNIRSKLPIYEEGPTCSACPPNSPCDPATGLCSGVGHGAKAQQPTRPQEPPIPGDVPNTQPNPKPHPGGSSGGGGGGGSGGGGGGTAGQSGGGPGSDNASVEEDEPPQWLPYIAAMVAAVVTLACCLYFAFARKKKDEQQEQVAPGAMQSQYPTSSTTAL</sequence>
<reference evidence="1" key="1">
    <citation type="submission" date="2020-05" db="EMBL/GenBank/DDBJ databases">
        <title>Large-scale comparative analyses of tick genomes elucidate their genetic diversity and vector capacities.</title>
        <authorList>
            <person name="Jia N."/>
            <person name="Wang J."/>
            <person name="Shi W."/>
            <person name="Du L."/>
            <person name="Sun Y."/>
            <person name="Zhan W."/>
            <person name="Jiang J."/>
            <person name="Wang Q."/>
            <person name="Zhang B."/>
            <person name="Ji P."/>
            <person name="Sakyi L.B."/>
            <person name="Cui X."/>
            <person name="Yuan T."/>
            <person name="Jiang B."/>
            <person name="Yang W."/>
            <person name="Lam T.T.-Y."/>
            <person name="Chang Q."/>
            <person name="Ding S."/>
            <person name="Wang X."/>
            <person name="Zhu J."/>
            <person name="Ruan X."/>
            <person name="Zhao L."/>
            <person name="Wei J."/>
            <person name="Que T."/>
            <person name="Du C."/>
            <person name="Cheng J."/>
            <person name="Dai P."/>
            <person name="Han X."/>
            <person name="Huang E."/>
            <person name="Gao Y."/>
            <person name="Liu J."/>
            <person name="Shao H."/>
            <person name="Ye R."/>
            <person name="Li L."/>
            <person name="Wei W."/>
            <person name="Wang X."/>
            <person name="Wang C."/>
            <person name="Yang T."/>
            <person name="Huo Q."/>
            <person name="Li W."/>
            <person name="Guo W."/>
            <person name="Chen H."/>
            <person name="Zhou L."/>
            <person name="Ni X."/>
            <person name="Tian J."/>
            <person name="Zhou Y."/>
            <person name="Sheng Y."/>
            <person name="Liu T."/>
            <person name="Pan Y."/>
            <person name="Xia L."/>
            <person name="Li J."/>
            <person name="Zhao F."/>
            <person name="Cao W."/>
        </authorList>
    </citation>
    <scope>NUCLEOTIDE SEQUENCE</scope>
    <source>
        <strain evidence="1">Hyas-2018</strain>
    </source>
</reference>
<gene>
    <name evidence="1" type="ORF">HPB50_005316</name>
</gene>
<organism evidence="1 2">
    <name type="scientific">Hyalomma asiaticum</name>
    <name type="common">Tick</name>
    <dbReference type="NCBI Taxonomy" id="266040"/>
    <lineage>
        <taxon>Eukaryota</taxon>
        <taxon>Metazoa</taxon>
        <taxon>Ecdysozoa</taxon>
        <taxon>Arthropoda</taxon>
        <taxon>Chelicerata</taxon>
        <taxon>Arachnida</taxon>
        <taxon>Acari</taxon>
        <taxon>Parasitiformes</taxon>
        <taxon>Ixodida</taxon>
        <taxon>Ixodoidea</taxon>
        <taxon>Ixodidae</taxon>
        <taxon>Hyalomminae</taxon>
        <taxon>Hyalomma</taxon>
    </lineage>
</organism>
<accession>A0ACB7SF50</accession>
<evidence type="ECO:0000313" key="2">
    <source>
        <dbReference type="Proteomes" id="UP000821845"/>
    </source>
</evidence>
<comment type="caution">
    <text evidence="1">The sequence shown here is derived from an EMBL/GenBank/DDBJ whole genome shotgun (WGS) entry which is preliminary data.</text>
</comment>
<proteinExistence type="predicted"/>
<protein>
    <submittedName>
        <fullName evidence="1">Uncharacterized protein</fullName>
    </submittedName>
</protein>
<keyword evidence="2" id="KW-1185">Reference proteome</keyword>